<proteinExistence type="predicted"/>
<evidence type="ECO:0000313" key="1">
    <source>
        <dbReference type="EMBL" id="KAJ3661398.1"/>
    </source>
</evidence>
<sequence>MQDSNDKTCSQKRPDQKVYQKFLRWKEQQDTGEITEMVTMVLKQQNKNFISLAVYSYLRGKLSKLAFTGEPECLQGERRRSESCNPVSPSKG</sequence>
<gene>
    <name evidence="1" type="ORF">Zmor_005794</name>
</gene>
<dbReference type="Proteomes" id="UP001168821">
    <property type="component" value="Unassembled WGS sequence"/>
</dbReference>
<organism evidence="1 2">
    <name type="scientific">Zophobas morio</name>
    <dbReference type="NCBI Taxonomy" id="2755281"/>
    <lineage>
        <taxon>Eukaryota</taxon>
        <taxon>Metazoa</taxon>
        <taxon>Ecdysozoa</taxon>
        <taxon>Arthropoda</taxon>
        <taxon>Hexapoda</taxon>
        <taxon>Insecta</taxon>
        <taxon>Pterygota</taxon>
        <taxon>Neoptera</taxon>
        <taxon>Endopterygota</taxon>
        <taxon>Coleoptera</taxon>
        <taxon>Polyphaga</taxon>
        <taxon>Cucujiformia</taxon>
        <taxon>Tenebrionidae</taxon>
        <taxon>Zophobas</taxon>
    </lineage>
</organism>
<dbReference type="EMBL" id="JALNTZ010000002">
    <property type="protein sequence ID" value="KAJ3661398.1"/>
    <property type="molecule type" value="Genomic_DNA"/>
</dbReference>
<protein>
    <submittedName>
        <fullName evidence="1">Uncharacterized protein</fullName>
    </submittedName>
</protein>
<evidence type="ECO:0000313" key="2">
    <source>
        <dbReference type="Proteomes" id="UP001168821"/>
    </source>
</evidence>
<keyword evidence="2" id="KW-1185">Reference proteome</keyword>
<reference evidence="1" key="1">
    <citation type="journal article" date="2023" name="G3 (Bethesda)">
        <title>Whole genome assemblies of Zophobas morio and Tenebrio molitor.</title>
        <authorList>
            <person name="Kaur S."/>
            <person name="Stinson S.A."/>
            <person name="diCenzo G.C."/>
        </authorList>
    </citation>
    <scope>NUCLEOTIDE SEQUENCE</scope>
    <source>
        <strain evidence="1">QUZm001</strain>
    </source>
</reference>
<name>A0AA38ITU4_9CUCU</name>
<dbReference type="AlphaFoldDB" id="A0AA38ITU4"/>
<accession>A0AA38ITU4</accession>
<comment type="caution">
    <text evidence="1">The sequence shown here is derived from an EMBL/GenBank/DDBJ whole genome shotgun (WGS) entry which is preliminary data.</text>
</comment>